<keyword evidence="2" id="KW-1185">Reference proteome</keyword>
<dbReference type="EMBL" id="HG739095">
    <property type="protein sequence ID" value="CDP03711.1"/>
    <property type="molecule type" value="Genomic_DNA"/>
</dbReference>
<dbReference type="Proteomes" id="UP000295252">
    <property type="component" value="Chromosome I"/>
</dbReference>
<reference evidence="2" key="1">
    <citation type="journal article" date="2014" name="Science">
        <title>The coffee genome provides insight into the convergent evolution of caffeine biosynthesis.</title>
        <authorList>
            <person name="Denoeud F."/>
            <person name="Carretero-Paulet L."/>
            <person name="Dereeper A."/>
            <person name="Droc G."/>
            <person name="Guyot R."/>
            <person name="Pietrella M."/>
            <person name="Zheng C."/>
            <person name="Alberti A."/>
            <person name="Anthony F."/>
            <person name="Aprea G."/>
            <person name="Aury J.M."/>
            <person name="Bento P."/>
            <person name="Bernard M."/>
            <person name="Bocs S."/>
            <person name="Campa C."/>
            <person name="Cenci A."/>
            <person name="Combes M.C."/>
            <person name="Crouzillat D."/>
            <person name="Da Silva C."/>
            <person name="Daddiego L."/>
            <person name="De Bellis F."/>
            <person name="Dussert S."/>
            <person name="Garsmeur O."/>
            <person name="Gayraud T."/>
            <person name="Guignon V."/>
            <person name="Jahn K."/>
            <person name="Jamilloux V."/>
            <person name="Joet T."/>
            <person name="Labadie K."/>
            <person name="Lan T."/>
            <person name="Leclercq J."/>
            <person name="Lepelley M."/>
            <person name="Leroy T."/>
            <person name="Li L.T."/>
            <person name="Librado P."/>
            <person name="Lopez L."/>
            <person name="Munoz A."/>
            <person name="Noel B."/>
            <person name="Pallavicini A."/>
            <person name="Perrotta G."/>
            <person name="Poncet V."/>
            <person name="Pot D."/>
            <person name="Priyono X."/>
            <person name="Rigoreau M."/>
            <person name="Rouard M."/>
            <person name="Rozas J."/>
            <person name="Tranchant-Dubreuil C."/>
            <person name="VanBuren R."/>
            <person name="Zhang Q."/>
            <person name="Andrade A.C."/>
            <person name="Argout X."/>
            <person name="Bertrand B."/>
            <person name="de Kochko A."/>
            <person name="Graziosi G."/>
            <person name="Henry R.J."/>
            <person name="Jayarama X."/>
            <person name="Ming R."/>
            <person name="Nagai C."/>
            <person name="Rounsley S."/>
            <person name="Sankoff D."/>
            <person name="Giuliano G."/>
            <person name="Albert V.A."/>
            <person name="Wincker P."/>
            <person name="Lashermes P."/>
        </authorList>
    </citation>
    <scope>NUCLEOTIDE SEQUENCE [LARGE SCALE GENOMIC DNA]</scope>
    <source>
        <strain evidence="2">cv. DH200-94</strain>
    </source>
</reference>
<dbReference type="InParanoid" id="A0A068U5H5"/>
<sequence>MTNDGDRHHLMSITSSSCSSFSIINSTVTSVPSHEGLIDICLRNQDFRCY</sequence>
<organism evidence="1 2">
    <name type="scientific">Coffea canephora</name>
    <name type="common">Robusta coffee</name>
    <dbReference type="NCBI Taxonomy" id="49390"/>
    <lineage>
        <taxon>Eukaryota</taxon>
        <taxon>Viridiplantae</taxon>
        <taxon>Streptophyta</taxon>
        <taxon>Embryophyta</taxon>
        <taxon>Tracheophyta</taxon>
        <taxon>Spermatophyta</taxon>
        <taxon>Magnoliopsida</taxon>
        <taxon>eudicotyledons</taxon>
        <taxon>Gunneridae</taxon>
        <taxon>Pentapetalae</taxon>
        <taxon>asterids</taxon>
        <taxon>lamiids</taxon>
        <taxon>Gentianales</taxon>
        <taxon>Rubiaceae</taxon>
        <taxon>Ixoroideae</taxon>
        <taxon>Gardenieae complex</taxon>
        <taxon>Bertiereae - Coffeeae clade</taxon>
        <taxon>Coffeeae</taxon>
        <taxon>Coffea</taxon>
    </lineage>
</organism>
<gene>
    <name evidence="1" type="ORF">GSCOC_T00016177001</name>
</gene>
<dbReference type="PROSITE" id="PS51257">
    <property type="entry name" value="PROKAR_LIPOPROTEIN"/>
    <property type="match status" value="1"/>
</dbReference>
<evidence type="ECO:0000313" key="2">
    <source>
        <dbReference type="Proteomes" id="UP000295252"/>
    </source>
</evidence>
<proteinExistence type="predicted"/>
<name>A0A068U5H5_COFCA</name>
<evidence type="ECO:0000313" key="1">
    <source>
        <dbReference type="EMBL" id="CDP03711.1"/>
    </source>
</evidence>
<protein>
    <submittedName>
        <fullName evidence="1">Uncharacterized protein</fullName>
    </submittedName>
</protein>
<accession>A0A068U5H5</accession>
<dbReference type="AlphaFoldDB" id="A0A068U5H5"/>
<dbReference type="Gramene" id="CDP03711">
    <property type="protein sequence ID" value="CDP03711"/>
    <property type="gene ID" value="GSCOC_T00016177001"/>
</dbReference>